<proteinExistence type="predicted"/>
<feature type="compositionally biased region" description="Low complexity" evidence="1">
    <location>
        <begin position="1"/>
        <end position="18"/>
    </location>
</feature>
<sequence length="100" mass="10538">MRNRIGGSSSASTSTQTGNAIEQLDTAIGNLQDARRKATQKNPALALFESRNKNTDKLLEQASAISANHHRNAGGKNDATPDSTALIDALNSTAASWMKA</sequence>
<dbReference type="EMBL" id="LN899823">
    <property type="protein sequence ID" value="CUV25774.1"/>
    <property type="molecule type" value="Genomic_DNA"/>
</dbReference>
<accession>A0A0S4UUI8</accession>
<reference evidence="2" key="1">
    <citation type="submission" date="2015-10" db="EMBL/GenBank/DDBJ databases">
        <authorList>
            <person name="Gilbert D.G."/>
        </authorList>
    </citation>
    <scope>NUCLEOTIDE SEQUENCE</scope>
    <source>
        <strain evidence="2">Phyl III-seqv23</strain>
    </source>
</reference>
<evidence type="ECO:0000256" key="1">
    <source>
        <dbReference type="SAM" id="MobiDB-lite"/>
    </source>
</evidence>
<organism evidence="2">
    <name type="scientific">Ralstonia solanacearum</name>
    <name type="common">Pseudomonas solanacearum</name>
    <dbReference type="NCBI Taxonomy" id="305"/>
    <lineage>
        <taxon>Bacteria</taxon>
        <taxon>Pseudomonadati</taxon>
        <taxon>Pseudomonadota</taxon>
        <taxon>Betaproteobacteria</taxon>
        <taxon>Burkholderiales</taxon>
        <taxon>Burkholderiaceae</taxon>
        <taxon>Ralstonia</taxon>
        <taxon>Ralstonia solanacearum species complex</taxon>
    </lineage>
</organism>
<dbReference type="EMBL" id="LN899822">
    <property type="protein sequence ID" value="CUV61421.1"/>
    <property type="molecule type" value="Genomic_DNA"/>
</dbReference>
<dbReference type="AlphaFoldDB" id="A0A0S4UUI8"/>
<evidence type="ECO:0000313" key="3">
    <source>
        <dbReference type="EMBL" id="CUV61421.1"/>
    </source>
</evidence>
<evidence type="ECO:0000313" key="2">
    <source>
        <dbReference type="EMBL" id="CUV25774.1"/>
    </source>
</evidence>
<feature type="region of interest" description="Disordered" evidence="1">
    <location>
        <begin position="1"/>
        <end position="20"/>
    </location>
</feature>
<gene>
    <name evidence="3" type="ORF">RD1301_v1_1490002</name>
    <name evidence="2" type="ORF">RUN1744_v1_1100007</name>
</gene>
<name>A0A0S4UUI8_RALSL</name>
<protein>
    <submittedName>
        <fullName evidence="2">Uncharacterized protein</fullName>
    </submittedName>
</protein>